<dbReference type="SUPFAM" id="SSF48452">
    <property type="entry name" value="TPR-like"/>
    <property type="match status" value="1"/>
</dbReference>
<dbReference type="Gene3D" id="6.10.140.2220">
    <property type="match status" value="1"/>
</dbReference>
<evidence type="ECO:0000259" key="17">
    <source>
        <dbReference type="PROSITE" id="PS50865"/>
    </source>
</evidence>
<evidence type="ECO:0000256" key="14">
    <source>
        <dbReference type="ARBA" id="ARBA00093680"/>
    </source>
</evidence>
<evidence type="ECO:0000256" key="1">
    <source>
        <dbReference type="ARBA" id="ARBA00004123"/>
    </source>
</evidence>
<evidence type="ECO:0000313" key="19">
    <source>
        <dbReference type="Proteomes" id="UP001432146"/>
    </source>
</evidence>
<evidence type="ECO:0000256" key="10">
    <source>
        <dbReference type="ARBA" id="ARBA00023242"/>
    </source>
</evidence>
<dbReference type="AlphaFoldDB" id="A0AAW0ZXR9"/>
<evidence type="ECO:0000256" key="7">
    <source>
        <dbReference type="ARBA" id="ARBA00022723"/>
    </source>
</evidence>
<gene>
    <name evidence="18" type="ORF">QLX08_005453</name>
</gene>
<comment type="catalytic activity">
    <reaction evidence="11">
        <text>L-lysyl-[protein] + S-adenosyl-L-methionine = N(6)-methyl-L-lysyl-[protein] + S-adenosyl-L-homocysteine + H(+)</text>
        <dbReference type="Rhea" id="RHEA:51736"/>
        <dbReference type="Rhea" id="RHEA-COMP:9752"/>
        <dbReference type="Rhea" id="RHEA-COMP:13053"/>
        <dbReference type="ChEBI" id="CHEBI:15378"/>
        <dbReference type="ChEBI" id="CHEBI:29969"/>
        <dbReference type="ChEBI" id="CHEBI:57856"/>
        <dbReference type="ChEBI" id="CHEBI:59789"/>
        <dbReference type="ChEBI" id="CHEBI:61929"/>
    </reaction>
</comment>
<evidence type="ECO:0000256" key="11">
    <source>
        <dbReference type="ARBA" id="ARBA00048985"/>
    </source>
</evidence>
<evidence type="ECO:0000256" key="3">
    <source>
        <dbReference type="ARBA" id="ARBA00022490"/>
    </source>
</evidence>
<proteinExistence type="predicted"/>
<dbReference type="InterPro" id="IPR044421">
    <property type="entry name" value="SMYD4_SET"/>
</dbReference>
<dbReference type="Gene3D" id="1.25.40.10">
    <property type="entry name" value="Tetratricopeptide repeat domain"/>
    <property type="match status" value="1"/>
</dbReference>
<dbReference type="GO" id="GO:0042826">
    <property type="term" value="F:histone deacetylase binding"/>
    <property type="evidence" value="ECO:0007669"/>
    <property type="project" value="TreeGrafter"/>
</dbReference>
<evidence type="ECO:0000256" key="8">
    <source>
        <dbReference type="ARBA" id="ARBA00022771"/>
    </source>
</evidence>
<dbReference type="Gene3D" id="1.10.220.160">
    <property type="match status" value="1"/>
</dbReference>
<dbReference type="GO" id="GO:0005737">
    <property type="term" value="C:cytoplasm"/>
    <property type="evidence" value="ECO:0007669"/>
    <property type="project" value="UniProtKB-SubCell"/>
</dbReference>
<keyword evidence="8 15" id="KW-0863">Zinc-finger</keyword>
<evidence type="ECO:0000256" key="9">
    <source>
        <dbReference type="ARBA" id="ARBA00022833"/>
    </source>
</evidence>
<name>A0AAW0ZXR9_9HYME</name>
<protein>
    <recommendedName>
        <fullName evidence="13">Protein-lysine N-methyltransferase SMYD4</fullName>
    </recommendedName>
    <alternativeName>
        <fullName evidence="14">SET and MYND domain-containing protein 4</fullName>
    </alternativeName>
</protein>
<dbReference type="GO" id="GO:0008270">
    <property type="term" value="F:zinc ion binding"/>
    <property type="evidence" value="ECO:0007669"/>
    <property type="project" value="UniProtKB-KW"/>
</dbReference>
<keyword evidence="5" id="KW-0808">Transferase</keyword>
<feature type="domain" description="MYND-type" evidence="17">
    <location>
        <begin position="272"/>
        <end position="311"/>
    </location>
</feature>
<evidence type="ECO:0000256" key="12">
    <source>
        <dbReference type="ARBA" id="ARBA00093423"/>
    </source>
</evidence>
<organism evidence="18 19">
    <name type="scientific">Tetragonisca angustula</name>
    <dbReference type="NCBI Taxonomy" id="166442"/>
    <lineage>
        <taxon>Eukaryota</taxon>
        <taxon>Metazoa</taxon>
        <taxon>Ecdysozoa</taxon>
        <taxon>Arthropoda</taxon>
        <taxon>Hexapoda</taxon>
        <taxon>Insecta</taxon>
        <taxon>Pterygota</taxon>
        <taxon>Neoptera</taxon>
        <taxon>Endopterygota</taxon>
        <taxon>Hymenoptera</taxon>
        <taxon>Apocrita</taxon>
        <taxon>Aculeata</taxon>
        <taxon>Apoidea</taxon>
        <taxon>Anthophila</taxon>
        <taxon>Apidae</taxon>
        <taxon>Tetragonisca</taxon>
    </lineage>
</organism>
<keyword evidence="10" id="KW-0539">Nucleus</keyword>
<dbReference type="SUPFAM" id="SSF82199">
    <property type="entry name" value="SET domain"/>
    <property type="match status" value="1"/>
</dbReference>
<comment type="subcellular location">
    <subcellularLocation>
        <location evidence="2">Cytoplasm</location>
    </subcellularLocation>
    <subcellularLocation>
        <location evidence="1">Nucleus</location>
    </subcellularLocation>
</comment>
<evidence type="ECO:0000256" key="5">
    <source>
        <dbReference type="ARBA" id="ARBA00022679"/>
    </source>
</evidence>
<reference evidence="18 19" key="1">
    <citation type="submission" date="2024-05" db="EMBL/GenBank/DDBJ databases">
        <title>The nuclear and mitochondrial genome assemblies of Tetragonisca angustula (Apidae: Meliponini), a tiny yet remarkable pollinator in the Neotropics.</title>
        <authorList>
            <person name="Ferrari R."/>
            <person name="Ricardo P.C."/>
            <person name="Dias F.C."/>
            <person name="Araujo N.S."/>
            <person name="Soares D.O."/>
            <person name="Zhou Q.-S."/>
            <person name="Zhu C.-D."/>
            <person name="Coutinho L."/>
            <person name="Airas M.C."/>
            <person name="Batista T.M."/>
        </authorList>
    </citation>
    <scope>NUCLEOTIDE SEQUENCE [LARGE SCALE GENOMIC DNA]</scope>
    <source>
        <strain evidence="18">ASF017062</strain>
        <tissue evidence="18">Abdomen</tissue>
    </source>
</reference>
<feature type="domain" description="SET" evidence="16">
    <location>
        <begin position="213"/>
        <end position="510"/>
    </location>
</feature>
<dbReference type="Pfam" id="PF01753">
    <property type="entry name" value="zf-MYND"/>
    <property type="match status" value="1"/>
</dbReference>
<keyword evidence="3" id="KW-0963">Cytoplasm</keyword>
<keyword evidence="6" id="KW-0949">S-adenosyl-L-methionine</keyword>
<dbReference type="SUPFAM" id="SSF144232">
    <property type="entry name" value="HIT/MYND zinc finger-like"/>
    <property type="match status" value="1"/>
</dbReference>
<dbReference type="GO" id="GO:0008170">
    <property type="term" value="F:N-methyltransferase activity"/>
    <property type="evidence" value="ECO:0007669"/>
    <property type="project" value="UniProtKB-ARBA"/>
</dbReference>
<dbReference type="InterPro" id="IPR046341">
    <property type="entry name" value="SET_dom_sf"/>
</dbReference>
<dbReference type="InterPro" id="IPR011990">
    <property type="entry name" value="TPR-like_helical_dom_sf"/>
</dbReference>
<accession>A0AAW0ZXR9</accession>
<dbReference type="GO" id="GO:0005634">
    <property type="term" value="C:nucleus"/>
    <property type="evidence" value="ECO:0007669"/>
    <property type="project" value="UniProtKB-SubCell"/>
</dbReference>
<evidence type="ECO:0000256" key="4">
    <source>
        <dbReference type="ARBA" id="ARBA00022603"/>
    </source>
</evidence>
<keyword evidence="9" id="KW-0862">Zinc</keyword>
<evidence type="ECO:0000259" key="16">
    <source>
        <dbReference type="PROSITE" id="PS50280"/>
    </source>
</evidence>
<keyword evidence="4" id="KW-0489">Methyltransferase</keyword>
<dbReference type="PROSITE" id="PS50865">
    <property type="entry name" value="ZF_MYND_2"/>
    <property type="match status" value="1"/>
</dbReference>
<evidence type="ECO:0000313" key="18">
    <source>
        <dbReference type="EMBL" id="KAK9302572.1"/>
    </source>
</evidence>
<dbReference type="EMBL" id="JAWNGG020000093">
    <property type="protein sequence ID" value="KAK9302572.1"/>
    <property type="molecule type" value="Genomic_DNA"/>
</dbReference>
<dbReference type="Gene3D" id="2.170.270.10">
    <property type="entry name" value="SET domain"/>
    <property type="match status" value="1"/>
</dbReference>
<dbReference type="PROSITE" id="PS50280">
    <property type="entry name" value="SET"/>
    <property type="match status" value="1"/>
</dbReference>
<keyword evidence="7" id="KW-0479">Metal-binding</keyword>
<dbReference type="GO" id="GO:0008757">
    <property type="term" value="F:S-adenosylmethionine-dependent methyltransferase activity"/>
    <property type="evidence" value="ECO:0007669"/>
    <property type="project" value="UniProtKB-ARBA"/>
</dbReference>
<dbReference type="GO" id="GO:0032259">
    <property type="term" value="P:methylation"/>
    <property type="evidence" value="ECO:0007669"/>
    <property type="project" value="UniProtKB-KW"/>
</dbReference>
<evidence type="ECO:0000256" key="13">
    <source>
        <dbReference type="ARBA" id="ARBA00093635"/>
    </source>
</evidence>
<comment type="caution">
    <text evidence="18">The sequence shown here is derived from an EMBL/GenBank/DDBJ whole genome shotgun (WGS) entry which is preliminary data.</text>
</comment>
<dbReference type="Pfam" id="PF00856">
    <property type="entry name" value="SET"/>
    <property type="match status" value="1"/>
</dbReference>
<evidence type="ECO:0000256" key="6">
    <source>
        <dbReference type="ARBA" id="ARBA00022691"/>
    </source>
</evidence>
<dbReference type="PANTHER" id="PTHR46165:SF2">
    <property type="entry name" value="SET AND MYND DOMAIN-CONTAINING PROTEIN 4"/>
    <property type="match status" value="1"/>
</dbReference>
<dbReference type="GO" id="GO:0008276">
    <property type="term" value="F:protein methyltransferase activity"/>
    <property type="evidence" value="ECO:0007669"/>
    <property type="project" value="UniProtKB-ARBA"/>
</dbReference>
<dbReference type="InterPro" id="IPR002893">
    <property type="entry name" value="Znf_MYND"/>
</dbReference>
<dbReference type="CDD" id="cd10536">
    <property type="entry name" value="SET_SMYD4"/>
    <property type="match status" value="1"/>
</dbReference>
<dbReference type="Proteomes" id="UP001432146">
    <property type="component" value="Unassembled WGS sequence"/>
</dbReference>
<dbReference type="InterPro" id="IPR052097">
    <property type="entry name" value="SET-MYND_domain_protein"/>
</dbReference>
<dbReference type="PANTHER" id="PTHR46165">
    <property type="entry name" value="SET AND MYND DOMAIN-CONTAINING PROTEIN 4"/>
    <property type="match status" value="1"/>
</dbReference>
<sequence>MKMEKVLNTLNRKIIAANKHQDMINKYKALYTDEERVIFSLNVMLEYNIIPQASGDIKNAKESEKLREEGNKLFVSTPLKNHTCVDALKLYTKSIAYAPYPSEQLALAYANRSAVLLKLHKYELCIQDIDRALALKYPDNLRAKLYVRKVECLNALRHPCMEDGINEAQYWLEKMSIDNINRKKLNEKLNSINHNLVSQKFKKQDILKQPLLPKIKAHNSEVPCASDAVIIKYNEEYGRHIVATRRIRPGEVIAVEKPYSLILTPDNVHTHCSNCLEVSWANIPCEYCTYAMYCSEECKAMDWKKYHDVECAVFPSMLKMNFVKLDLFSLRLAIQAVREATSMQELREELKEVDNCDDPRTKGFSKDGTFPSDKYRSLLGLVTNTEKRSVQDLFRRSLDASFILYFLATGTNMFGSPLSKDLSVLIKNADVIFVGGLILRHQQLIPSNIHSFSEEYGLEAVERGVAAMPFFSLINHSCNPNVLRHSRSEYMIIYAMYPIKEGEQLCDNYTQHYAITPKAARQKELLKQYYFKCNCPACEEDWPLYYNLKSFKNLVKKKEDQNKINHTLRKFNRYVDIATEGNISDKHILNDLLKMIEVLFELVPMPCEEMNNVVETLKRVYDLNGNRFEIPEL</sequence>
<dbReference type="InterPro" id="IPR001214">
    <property type="entry name" value="SET_dom"/>
</dbReference>
<comment type="function">
    <text evidence="12">Protein-lysine N-methyltransferase. Monomethylates PRMT5, modulating its transcriptional activity. May also act as a histone methyltransferase. Plays a critical role in cardiac development. Acts as a key epigenetic regulator of gene expression during cardiac development via its dual activities as a methyltransferase and negative regulator of HDAC1.</text>
</comment>
<evidence type="ECO:0000256" key="2">
    <source>
        <dbReference type="ARBA" id="ARBA00004496"/>
    </source>
</evidence>
<evidence type="ECO:0000256" key="15">
    <source>
        <dbReference type="PROSITE-ProRule" id="PRU00134"/>
    </source>
</evidence>
<keyword evidence="19" id="KW-1185">Reference proteome</keyword>